<comment type="caution">
    <text evidence="2">The sequence shown here is derived from an EMBL/GenBank/DDBJ whole genome shotgun (WGS) entry which is preliminary data.</text>
</comment>
<feature type="region of interest" description="Disordered" evidence="1">
    <location>
        <begin position="323"/>
        <end position="373"/>
    </location>
</feature>
<evidence type="ECO:0000313" key="2">
    <source>
        <dbReference type="EMBL" id="OQO03224.1"/>
    </source>
</evidence>
<accession>A0A1V8SVZ8</accession>
<feature type="region of interest" description="Disordered" evidence="1">
    <location>
        <begin position="57"/>
        <end position="76"/>
    </location>
</feature>
<dbReference type="Proteomes" id="UP000192596">
    <property type="component" value="Unassembled WGS sequence"/>
</dbReference>
<organism evidence="2 3">
    <name type="scientific">Cryoendolithus antarcticus</name>
    <dbReference type="NCBI Taxonomy" id="1507870"/>
    <lineage>
        <taxon>Eukaryota</taxon>
        <taxon>Fungi</taxon>
        <taxon>Dikarya</taxon>
        <taxon>Ascomycota</taxon>
        <taxon>Pezizomycotina</taxon>
        <taxon>Dothideomycetes</taxon>
        <taxon>Dothideomycetidae</taxon>
        <taxon>Cladosporiales</taxon>
        <taxon>Cladosporiaceae</taxon>
        <taxon>Cryoendolithus</taxon>
    </lineage>
</organism>
<proteinExistence type="predicted"/>
<protein>
    <submittedName>
        <fullName evidence="2">Uncharacterized protein</fullName>
    </submittedName>
</protein>
<dbReference type="InParanoid" id="A0A1V8SVZ8"/>
<evidence type="ECO:0000256" key="1">
    <source>
        <dbReference type="SAM" id="MobiDB-lite"/>
    </source>
</evidence>
<dbReference type="AlphaFoldDB" id="A0A1V8SVZ8"/>
<dbReference type="EMBL" id="NAJO01000025">
    <property type="protein sequence ID" value="OQO03224.1"/>
    <property type="molecule type" value="Genomic_DNA"/>
</dbReference>
<feature type="compositionally biased region" description="Basic and acidic residues" evidence="1">
    <location>
        <begin position="355"/>
        <end position="373"/>
    </location>
</feature>
<evidence type="ECO:0000313" key="3">
    <source>
        <dbReference type="Proteomes" id="UP000192596"/>
    </source>
</evidence>
<keyword evidence="3" id="KW-1185">Reference proteome</keyword>
<name>A0A1V8SVZ8_9PEZI</name>
<reference evidence="3" key="1">
    <citation type="submission" date="2017-03" db="EMBL/GenBank/DDBJ databases">
        <title>Genomes of endolithic fungi from Antarctica.</title>
        <authorList>
            <person name="Coleine C."/>
            <person name="Masonjones S."/>
            <person name="Stajich J.E."/>
        </authorList>
    </citation>
    <scope>NUCLEOTIDE SEQUENCE [LARGE SCALE GENOMIC DNA]</scope>
    <source>
        <strain evidence="3">CCFEE 5527</strain>
    </source>
</reference>
<gene>
    <name evidence="2" type="ORF">B0A48_11480</name>
</gene>
<sequence>MNETIDSVLFDVEQTVENAIRALAMFTPQPNTDTDRTAVHGFVTMPNIPKLEARCEAEHDQNTEHERTRGEPDEFTKAARSRRLQQIYCLDDWHSYVTQWPEYDGFEKSEDFQRLGREHEANAVLGPVADAYAGMLEVMWQPIWDDNDRFNAAYKAKLQAARDRRGEMDESMIEGLAELSMGPMEETEFGHVLGIDAQLRWRCENTDVACTQWTSVVSKFGSWRGITRVIIGWTGAEDDSACLDITKWVWMEPYMRNRNDPTNHCLHMYQLTAKGTLKIVDFVAIHWVHPNIDKKALSTLAGLERVKAVERSTVHRHWLLDDDFDESNSSEPKDCTEGDEDQVDTRSRTKRRRLRNGEDPEVLDKPQDGDASVKTKLMDTVHEASLSRAAETTTARRSSSRDLLGDFSNVKAAKATADGEYERLIAERTKLAANVGRERLRKELEGMEAGMQRKRALLVERLRREASELGMDAADLASMLSGAGI</sequence>